<protein>
    <recommendedName>
        <fullName evidence="14">Calcium-transporting ATPase</fullName>
    </recommendedName>
</protein>
<keyword evidence="3" id="KW-0547">Nucleotide-binding</keyword>
<evidence type="ECO:0000256" key="1">
    <source>
        <dbReference type="ARBA" id="ARBA00004141"/>
    </source>
</evidence>
<dbReference type="Gene3D" id="3.40.50.1000">
    <property type="entry name" value="HAD superfamily/HAD-like"/>
    <property type="match status" value="1"/>
</dbReference>
<dbReference type="Pfam" id="PF00122">
    <property type="entry name" value="E1-E2_ATPase"/>
    <property type="match status" value="1"/>
</dbReference>
<dbReference type="PANTHER" id="PTHR24093">
    <property type="entry name" value="CATION TRANSPORTING ATPASE"/>
    <property type="match status" value="1"/>
</dbReference>
<dbReference type="InterPro" id="IPR004014">
    <property type="entry name" value="ATPase_P-typ_cation-transptr_N"/>
</dbReference>
<feature type="transmembrane region" description="Helical" evidence="8">
    <location>
        <begin position="356"/>
        <end position="376"/>
    </location>
</feature>
<evidence type="ECO:0000256" key="8">
    <source>
        <dbReference type="SAM" id="Phobius"/>
    </source>
</evidence>
<keyword evidence="4" id="KW-0067">ATP-binding</keyword>
<dbReference type="Gene3D" id="1.20.5.170">
    <property type="match status" value="1"/>
</dbReference>
<dbReference type="SUPFAM" id="SSF81665">
    <property type="entry name" value="Calcium ATPase, transmembrane domain M"/>
    <property type="match status" value="1"/>
</dbReference>
<dbReference type="SUPFAM" id="SSF81653">
    <property type="entry name" value="Calcium ATPase, transduction domain A"/>
    <property type="match status" value="1"/>
</dbReference>
<dbReference type="InterPro" id="IPR023299">
    <property type="entry name" value="ATPase_P-typ_cyto_dom_N"/>
</dbReference>
<dbReference type="Gene3D" id="1.20.1110.10">
    <property type="entry name" value="Calcium-transporting ATPase, transmembrane domain"/>
    <property type="match status" value="1"/>
</dbReference>
<evidence type="ECO:0000256" key="3">
    <source>
        <dbReference type="ARBA" id="ARBA00022741"/>
    </source>
</evidence>
<dbReference type="Pfam" id="PF13246">
    <property type="entry name" value="Cation_ATPase"/>
    <property type="match status" value="1"/>
</dbReference>
<gene>
    <name evidence="12" type="ORF">OIU77_009795</name>
</gene>
<keyword evidence="5" id="KW-0460">Magnesium</keyword>
<evidence type="ECO:0000313" key="12">
    <source>
        <dbReference type="EMBL" id="KAJ6327983.1"/>
    </source>
</evidence>
<evidence type="ECO:0000256" key="7">
    <source>
        <dbReference type="ARBA" id="ARBA00023136"/>
    </source>
</evidence>
<evidence type="ECO:0000256" key="4">
    <source>
        <dbReference type="ARBA" id="ARBA00022840"/>
    </source>
</evidence>
<feature type="domain" description="P-type ATPase A" evidence="9">
    <location>
        <begin position="237"/>
        <end position="335"/>
    </location>
</feature>
<organism evidence="12 13">
    <name type="scientific">Salix suchowensis</name>
    <dbReference type="NCBI Taxonomy" id="1278906"/>
    <lineage>
        <taxon>Eukaryota</taxon>
        <taxon>Viridiplantae</taxon>
        <taxon>Streptophyta</taxon>
        <taxon>Embryophyta</taxon>
        <taxon>Tracheophyta</taxon>
        <taxon>Spermatophyta</taxon>
        <taxon>Magnoliopsida</taxon>
        <taxon>eudicotyledons</taxon>
        <taxon>Gunneridae</taxon>
        <taxon>Pentapetalae</taxon>
        <taxon>rosids</taxon>
        <taxon>fabids</taxon>
        <taxon>Malpighiales</taxon>
        <taxon>Salicaceae</taxon>
        <taxon>Saliceae</taxon>
        <taxon>Salix</taxon>
    </lineage>
</organism>
<dbReference type="Pfam" id="PF00690">
    <property type="entry name" value="Cation_ATPase_N"/>
    <property type="match status" value="1"/>
</dbReference>
<dbReference type="InterPro" id="IPR023214">
    <property type="entry name" value="HAD_sf"/>
</dbReference>
<evidence type="ECO:0000259" key="11">
    <source>
        <dbReference type="Pfam" id="PF12515"/>
    </source>
</evidence>
<evidence type="ECO:0000259" key="10">
    <source>
        <dbReference type="Pfam" id="PF00690"/>
    </source>
</evidence>
<dbReference type="PANTHER" id="PTHR24093:SF467">
    <property type="entry name" value="CALCIUM-TRANSPORTING ATPASE 1"/>
    <property type="match status" value="1"/>
</dbReference>
<evidence type="ECO:0000313" key="13">
    <source>
        <dbReference type="Proteomes" id="UP001141253"/>
    </source>
</evidence>
<feature type="transmembrane region" description="Helical" evidence="8">
    <location>
        <begin position="174"/>
        <end position="193"/>
    </location>
</feature>
<name>A0ABQ9A653_9ROSI</name>
<accession>A0ABQ9A653</accession>
<dbReference type="PRINTS" id="PR00119">
    <property type="entry name" value="CATATPASE"/>
</dbReference>
<dbReference type="InterPro" id="IPR024750">
    <property type="entry name" value="Ca_ATPase_N_dom"/>
</dbReference>
<dbReference type="InterPro" id="IPR008250">
    <property type="entry name" value="ATPase_P-typ_transduc_dom_A_sf"/>
</dbReference>
<feature type="domain" description="Cation-transporting P-type ATPase N-terminal" evidence="10">
    <location>
        <begin position="118"/>
        <end position="186"/>
    </location>
</feature>
<evidence type="ECO:0008006" key="14">
    <source>
        <dbReference type="Google" id="ProtNLM"/>
    </source>
</evidence>
<evidence type="ECO:0000259" key="9">
    <source>
        <dbReference type="Pfam" id="PF00122"/>
    </source>
</evidence>
<reference evidence="12" key="1">
    <citation type="submission" date="2022-10" db="EMBL/GenBank/DDBJ databases">
        <authorList>
            <person name="Hyden B.L."/>
            <person name="Feng K."/>
            <person name="Yates T."/>
            <person name="Jawdy S."/>
            <person name="Smart L.B."/>
            <person name="Muchero W."/>
        </authorList>
    </citation>
    <scope>NUCLEOTIDE SEQUENCE</scope>
    <source>
        <tissue evidence="12">Shoot tip</tissue>
    </source>
</reference>
<dbReference type="InterPro" id="IPR036412">
    <property type="entry name" value="HAD-like_sf"/>
</dbReference>
<keyword evidence="2 8" id="KW-0812">Transmembrane</keyword>
<evidence type="ECO:0000256" key="5">
    <source>
        <dbReference type="ARBA" id="ARBA00022842"/>
    </source>
</evidence>
<dbReference type="SUPFAM" id="SSF56784">
    <property type="entry name" value="HAD-like"/>
    <property type="match status" value="1"/>
</dbReference>
<comment type="subcellular location">
    <subcellularLocation>
        <location evidence="1">Membrane</location>
        <topology evidence="1">Multi-pass membrane protein</topology>
    </subcellularLocation>
</comment>
<dbReference type="InterPro" id="IPR001757">
    <property type="entry name" value="P_typ_ATPase"/>
</dbReference>
<keyword evidence="7 8" id="KW-0472">Membrane</keyword>
<sequence length="704" mass="77090">MENYLNENFGDVKGKNSSEEALQRWRNLCWLVKNRKRRFRFTANLSKRFEAEAIRRSNQEKLRVAVLVSKAALQFIHCLNLSSDYVVPKEVEEAGFQICADELGSIVEGHDVKKLKIHGEVEGIAEKLSTSINDGISTSEDLLNVRKGIYGINKFNESPPRGFLVFVWEALQDMTLMILGVCALVSLIVGIAMEGWPKGAHDGLGIVASILLVVFVTATSDYKQSLQFKDLDREKKKITVQVTRNAVRQKISIYDLLPGDIVHLFIGDQVPADGLFVSGFSVLINESSLTGESEPVNVNAVNPFLLSGTKVQDGSCKMLVTTVGMRTQWGKLMATLSEGGDDETPLQVKLNGVATIIGKIGLFFAVVTFAVLVQGLCNRKLREGTHWISVVKACVSGETREVGSSESTSSFGSAIPEIAKSILLESIFKNTGGEVVVNEEKKVQILGTPTETALLEFGLLLGGDSHQKREKSKVVKVEPFNSTKKRMGVVIELPNGGLRAHCKGASEIVLAACDKFIDSNGVVAPLDEASTIHLKDTIERFASESLRTLCLAYLELGNEYSDESPIPSEGYTCIGIVGIKDPVRPGVKESVAICRSAGIVVRMVTGDNLTTAKAIARECGILTDDGIAIEGPEFREKSEEELQELIPKIQVMARSSPLDKHTLVRHLRTTFQEHFNILVESQVSAKAQKVQYDKSTYDICLVNT</sequence>
<dbReference type="InterPro" id="IPR023298">
    <property type="entry name" value="ATPase_P-typ_TM_dom_sf"/>
</dbReference>
<dbReference type="Pfam" id="PF12515">
    <property type="entry name" value="CaATP_NAI"/>
    <property type="match status" value="1"/>
</dbReference>
<proteinExistence type="predicted"/>
<dbReference type="SUPFAM" id="SSF81660">
    <property type="entry name" value="Metal cation-transporting ATPase, ATP-binding domain N"/>
    <property type="match status" value="1"/>
</dbReference>
<reference evidence="12" key="2">
    <citation type="journal article" date="2023" name="Int. J. Mol. Sci.">
        <title>De Novo Assembly and Annotation of 11 Diverse Shrub Willow (Salix) Genomes Reveals Novel Gene Organization in Sex-Linked Regions.</title>
        <authorList>
            <person name="Hyden B."/>
            <person name="Feng K."/>
            <person name="Yates T.B."/>
            <person name="Jawdy S."/>
            <person name="Cereghino C."/>
            <person name="Smart L.B."/>
            <person name="Muchero W."/>
        </authorList>
    </citation>
    <scope>NUCLEOTIDE SEQUENCE</scope>
    <source>
        <tissue evidence="12">Shoot tip</tissue>
    </source>
</reference>
<dbReference type="Gene3D" id="3.40.1110.10">
    <property type="entry name" value="Calcium-transporting ATPase, cytoplasmic domain N"/>
    <property type="match status" value="1"/>
</dbReference>
<dbReference type="Gene3D" id="2.70.150.10">
    <property type="entry name" value="Calcium-transporting ATPase, cytoplasmic transduction domain A"/>
    <property type="match status" value="1"/>
</dbReference>
<keyword evidence="6 8" id="KW-1133">Transmembrane helix</keyword>
<feature type="domain" description="Calcium-transporting P-type ATPase N-terminal autoinhibitory" evidence="11">
    <location>
        <begin position="5"/>
        <end position="50"/>
    </location>
</feature>
<keyword evidence="13" id="KW-1185">Reference proteome</keyword>
<dbReference type="EMBL" id="JAPFFI010000022">
    <property type="protein sequence ID" value="KAJ6327983.1"/>
    <property type="molecule type" value="Genomic_DNA"/>
</dbReference>
<feature type="transmembrane region" description="Helical" evidence="8">
    <location>
        <begin position="199"/>
        <end position="219"/>
    </location>
</feature>
<evidence type="ECO:0000256" key="6">
    <source>
        <dbReference type="ARBA" id="ARBA00022989"/>
    </source>
</evidence>
<dbReference type="Proteomes" id="UP001141253">
    <property type="component" value="Chromosome 14"/>
</dbReference>
<dbReference type="NCBIfam" id="TIGR01494">
    <property type="entry name" value="ATPase_P-type"/>
    <property type="match status" value="1"/>
</dbReference>
<dbReference type="InterPro" id="IPR059000">
    <property type="entry name" value="ATPase_P-type_domA"/>
</dbReference>
<evidence type="ECO:0000256" key="2">
    <source>
        <dbReference type="ARBA" id="ARBA00022692"/>
    </source>
</evidence>
<comment type="caution">
    <text evidence="12">The sequence shown here is derived from an EMBL/GenBank/DDBJ whole genome shotgun (WGS) entry which is preliminary data.</text>
</comment>